<feature type="compositionally biased region" description="Basic and acidic residues" evidence="1">
    <location>
        <begin position="132"/>
        <end position="142"/>
    </location>
</feature>
<dbReference type="Proteomes" id="UP000747399">
    <property type="component" value="Unassembled WGS sequence"/>
</dbReference>
<accession>A0A8J4EWZ7</accession>
<dbReference type="EMBL" id="BNCO01000009">
    <property type="protein sequence ID" value="GIL50496.1"/>
    <property type="molecule type" value="Genomic_DNA"/>
</dbReference>
<keyword evidence="3" id="KW-1185">Reference proteome</keyword>
<feature type="region of interest" description="Disordered" evidence="1">
    <location>
        <begin position="108"/>
        <end position="154"/>
    </location>
</feature>
<gene>
    <name evidence="2" type="ORF">Vafri_6636</name>
</gene>
<evidence type="ECO:0000313" key="3">
    <source>
        <dbReference type="Proteomes" id="UP000747399"/>
    </source>
</evidence>
<organism evidence="2 3">
    <name type="scientific">Volvox africanus</name>
    <dbReference type="NCBI Taxonomy" id="51714"/>
    <lineage>
        <taxon>Eukaryota</taxon>
        <taxon>Viridiplantae</taxon>
        <taxon>Chlorophyta</taxon>
        <taxon>core chlorophytes</taxon>
        <taxon>Chlorophyceae</taxon>
        <taxon>CS clade</taxon>
        <taxon>Chlamydomonadales</taxon>
        <taxon>Volvocaceae</taxon>
        <taxon>Volvox</taxon>
    </lineage>
</organism>
<sequence length="460" mass="48313">MDRIEQRRIRIGTPTLVSESLAATHQDMQLCYLRAWLTLSDPSSSSDDLLGAAAAVRKWCEASSSPAAAEAAEYLVLEPRWQSRLVAMVDDLEAAANVASCGSVVSGANNSSTTSGVLGSEGAATDGTADAARGDGGSRGDTRAQPTAPELLLYDSPDGTPGAVILEAYGLEKVTLAAHFMDLELLFSMSPFDTSMRSMSDKNFDTTMRPMSERGEVGPFGSLNNGDHSGKFSILRPAWNITFDLQDLAKHHQSSSSPPSALASGGAAGSNASGWQVLDVSGSGGGLAIGTTAKLLIQPHVLVKQQSSATGSVLPAAGSSSSASSGRGGGAMLLEVFAAAPPTTTNGGEGGGEAHCVGVRVTTPLQKSLAWYHCEMRVAVRNAQGVVLVTNRYSGVPVVGAYIKVFVMRDGQPSGEFYKDGYTDRRGLMDFWTQTVAPKNQQVRWCCAFVVYNRYNGHAF</sequence>
<comment type="caution">
    <text evidence="2">The sequence shown here is derived from an EMBL/GenBank/DDBJ whole genome shotgun (WGS) entry which is preliminary data.</text>
</comment>
<feature type="compositionally biased region" description="Low complexity" evidence="1">
    <location>
        <begin position="122"/>
        <end position="131"/>
    </location>
</feature>
<protein>
    <submittedName>
        <fullName evidence="2">Uncharacterized protein</fullName>
    </submittedName>
</protein>
<name>A0A8J4EWZ7_9CHLO</name>
<feature type="compositionally biased region" description="Polar residues" evidence="1">
    <location>
        <begin position="108"/>
        <end position="117"/>
    </location>
</feature>
<proteinExistence type="predicted"/>
<reference evidence="2" key="1">
    <citation type="journal article" date="2021" name="Proc. Natl. Acad. Sci. U.S.A.">
        <title>Three genomes in the algal genus Volvox reveal the fate of a haploid sex-determining region after a transition to homothallism.</title>
        <authorList>
            <person name="Yamamoto K."/>
            <person name="Hamaji T."/>
            <person name="Kawai-Toyooka H."/>
            <person name="Matsuzaki R."/>
            <person name="Takahashi F."/>
            <person name="Nishimura Y."/>
            <person name="Kawachi M."/>
            <person name="Noguchi H."/>
            <person name="Minakuchi Y."/>
            <person name="Umen J.G."/>
            <person name="Toyoda A."/>
            <person name="Nozaki H."/>
        </authorList>
    </citation>
    <scope>NUCLEOTIDE SEQUENCE</scope>
    <source>
        <strain evidence="2">NIES-3780</strain>
    </source>
</reference>
<evidence type="ECO:0000256" key="1">
    <source>
        <dbReference type="SAM" id="MobiDB-lite"/>
    </source>
</evidence>
<evidence type="ECO:0000313" key="2">
    <source>
        <dbReference type="EMBL" id="GIL50496.1"/>
    </source>
</evidence>
<dbReference type="AlphaFoldDB" id="A0A8J4EWZ7"/>